<dbReference type="InterPro" id="IPR036249">
    <property type="entry name" value="Thioredoxin-like_sf"/>
</dbReference>
<gene>
    <name evidence="3" type="ORF">SAMN05428998_104196</name>
</gene>
<reference evidence="3 4" key="1">
    <citation type="submission" date="2017-04" db="EMBL/GenBank/DDBJ databases">
        <authorList>
            <person name="Afonso C.L."/>
            <person name="Miller P.J."/>
            <person name="Scott M.A."/>
            <person name="Spackman E."/>
            <person name="Goraichik I."/>
            <person name="Dimitrov K.M."/>
            <person name="Suarez D.L."/>
            <person name="Swayne D.E."/>
        </authorList>
    </citation>
    <scope>NUCLEOTIDE SEQUENCE [LARGE SCALE GENOMIC DNA]</scope>
    <source>
        <strain evidence="3 4">USBA 355</strain>
    </source>
</reference>
<organism evidence="3 4">
    <name type="scientific">Tistlia consotensis USBA 355</name>
    <dbReference type="NCBI Taxonomy" id="560819"/>
    <lineage>
        <taxon>Bacteria</taxon>
        <taxon>Pseudomonadati</taxon>
        <taxon>Pseudomonadota</taxon>
        <taxon>Alphaproteobacteria</taxon>
        <taxon>Rhodospirillales</taxon>
        <taxon>Rhodovibrionaceae</taxon>
        <taxon>Tistlia</taxon>
    </lineage>
</organism>
<sequence length="690" mass="75659">MASSSDSSSATTNRLAGESSPYLLQHQHNPVDWYPWGEEAFALARSENRPILLSVGYAACHWCHVMAHESFEDPGVAALMNRLFVNVKVDREERPDVDALYQNALALLGEHGGWPLTMFLTPAGEPFWGGTYFPPTPRFGRPSLSQVLEGMAAAWRDSRDDVTKNVATIRQGLERLASPEAGGPLTPDAPLTVGRRLLRELDPFEGGIGGAPKFPQPAILKLFWLNWLRSGEAPLRHAVDLTLTKMSQGGIYDHLGGGYARYATDEKWLVPHFEKMLYDNAQILDLLTWAWSESGSRLYAARARETVEWLQREMLAEDRPGGPASGGFAASLDADSEGEEGRFYVWTDSEIDALLGREAELFKRHYDVSPRGNWEGRTILNRSDRPELLDEDGERLLAEARAKLLAARAERVRPGWDDKVLADWNGLAIAALAQSAPVFDEPAWLALAARAFDFVASRMAEGDRLHHVWRHGRNRQAGLLDDYAQMANAALALHQTTGEAAYLERARAWVATLDRCFWDGTDGGYFQTADDSNDLMMRPKSALDNATPSGNGTAAAVLARLHHLTGEPAYRERAERLIAAFSGEIQRNPFGYPSLLAANDLLQDAVQVVVAGPADAEATARLVRTALRRPLPYLVFQRVTSADGLPRLHPAAGKGPLGGQPAAYLCRGTTCSLPLTDPDALAEAIAASRA</sequence>
<accession>A0A1Y6BHA8</accession>
<dbReference type="InterPro" id="IPR024705">
    <property type="entry name" value="Ssp411"/>
</dbReference>
<dbReference type="PANTHER" id="PTHR42899">
    <property type="entry name" value="SPERMATOGENESIS-ASSOCIATED PROTEIN 20"/>
    <property type="match status" value="1"/>
</dbReference>
<dbReference type="PIRSF" id="PIRSF006402">
    <property type="entry name" value="UCP006402_thioredoxin"/>
    <property type="match status" value="1"/>
</dbReference>
<protein>
    <recommendedName>
        <fullName evidence="2">Spermatogenesis-associated protein 20-like TRX domain-containing protein</fullName>
    </recommendedName>
</protein>
<dbReference type="PANTHER" id="PTHR42899:SF1">
    <property type="entry name" value="SPERMATOGENESIS-ASSOCIATED PROTEIN 20"/>
    <property type="match status" value="1"/>
</dbReference>
<feature type="region of interest" description="Disordered" evidence="1">
    <location>
        <begin position="1"/>
        <end position="21"/>
    </location>
</feature>
<evidence type="ECO:0000259" key="2">
    <source>
        <dbReference type="Pfam" id="PF03190"/>
    </source>
</evidence>
<dbReference type="SUPFAM" id="SSF52833">
    <property type="entry name" value="Thioredoxin-like"/>
    <property type="match status" value="1"/>
</dbReference>
<dbReference type="InterPro" id="IPR012341">
    <property type="entry name" value="6hp_glycosidase-like_sf"/>
</dbReference>
<dbReference type="AlphaFoldDB" id="A0A1Y6BHA8"/>
<dbReference type="Pfam" id="PF03190">
    <property type="entry name" value="Thioredox_DsbH"/>
    <property type="match status" value="1"/>
</dbReference>
<evidence type="ECO:0000313" key="4">
    <source>
        <dbReference type="Proteomes" id="UP000192917"/>
    </source>
</evidence>
<evidence type="ECO:0000313" key="3">
    <source>
        <dbReference type="EMBL" id="SMF09039.1"/>
    </source>
</evidence>
<dbReference type="STRING" id="560819.SAMN05428998_104196"/>
<dbReference type="Proteomes" id="UP000192917">
    <property type="component" value="Unassembled WGS sequence"/>
</dbReference>
<dbReference type="InterPro" id="IPR008928">
    <property type="entry name" value="6-hairpin_glycosidase_sf"/>
</dbReference>
<keyword evidence="4" id="KW-1185">Reference proteome</keyword>
<evidence type="ECO:0000256" key="1">
    <source>
        <dbReference type="SAM" id="MobiDB-lite"/>
    </source>
</evidence>
<proteinExistence type="predicted"/>
<name>A0A1Y6BHA8_9PROT</name>
<dbReference type="InterPro" id="IPR004879">
    <property type="entry name" value="Ssp411-like_TRX"/>
</dbReference>
<dbReference type="RefSeq" id="WP_085121896.1">
    <property type="nucleotide sequence ID" value="NZ_FWZX01000004.1"/>
</dbReference>
<dbReference type="Gene3D" id="3.40.30.10">
    <property type="entry name" value="Glutaredoxin"/>
    <property type="match status" value="1"/>
</dbReference>
<dbReference type="Gene3D" id="1.50.10.10">
    <property type="match status" value="1"/>
</dbReference>
<dbReference type="CDD" id="cd02955">
    <property type="entry name" value="SSP411"/>
    <property type="match status" value="1"/>
</dbReference>
<dbReference type="EMBL" id="FWZX01000004">
    <property type="protein sequence ID" value="SMF09039.1"/>
    <property type="molecule type" value="Genomic_DNA"/>
</dbReference>
<dbReference type="SUPFAM" id="SSF48208">
    <property type="entry name" value="Six-hairpin glycosidases"/>
    <property type="match status" value="1"/>
</dbReference>
<feature type="domain" description="Spermatogenesis-associated protein 20-like TRX" evidence="2">
    <location>
        <begin position="12"/>
        <end position="173"/>
    </location>
</feature>
<dbReference type="GO" id="GO:0005975">
    <property type="term" value="P:carbohydrate metabolic process"/>
    <property type="evidence" value="ECO:0007669"/>
    <property type="project" value="InterPro"/>
</dbReference>